<feature type="transmembrane region" description="Helical" evidence="2">
    <location>
        <begin position="442"/>
        <end position="460"/>
    </location>
</feature>
<feature type="transmembrane region" description="Helical" evidence="2">
    <location>
        <begin position="311"/>
        <end position="335"/>
    </location>
</feature>
<dbReference type="RefSeq" id="WP_158081619.1">
    <property type="nucleotide sequence ID" value="NZ_MSZX01000002.1"/>
</dbReference>
<accession>A0A1T2XK16</accession>
<evidence type="ECO:0000313" key="3">
    <source>
        <dbReference type="EMBL" id="OPA80066.1"/>
    </source>
</evidence>
<evidence type="ECO:0000256" key="2">
    <source>
        <dbReference type="SAM" id="Phobius"/>
    </source>
</evidence>
<dbReference type="EMBL" id="MSZX01000002">
    <property type="protein sequence ID" value="OPA80066.1"/>
    <property type="molecule type" value="Genomic_DNA"/>
</dbReference>
<keyword evidence="2" id="KW-0472">Membrane</keyword>
<proteinExistence type="predicted"/>
<evidence type="ECO:0000256" key="1">
    <source>
        <dbReference type="SAM" id="MobiDB-lite"/>
    </source>
</evidence>
<name>A0A1T2XK16_9BACL</name>
<keyword evidence="2" id="KW-0812">Transmembrane</keyword>
<feature type="region of interest" description="Disordered" evidence="1">
    <location>
        <begin position="547"/>
        <end position="569"/>
    </location>
</feature>
<feature type="compositionally biased region" description="Basic and acidic residues" evidence="1">
    <location>
        <begin position="547"/>
        <end position="559"/>
    </location>
</feature>
<organism evidence="3 4">
    <name type="scientific">Paenibacillus selenitireducens</name>
    <dbReference type="NCBI Taxonomy" id="1324314"/>
    <lineage>
        <taxon>Bacteria</taxon>
        <taxon>Bacillati</taxon>
        <taxon>Bacillota</taxon>
        <taxon>Bacilli</taxon>
        <taxon>Bacillales</taxon>
        <taxon>Paenibacillaceae</taxon>
        <taxon>Paenibacillus</taxon>
    </lineage>
</organism>
<sequence length="569" mass="64922">MNHLGNRLQLIVNRKALLITGLIGFLIFVLLQVVPAFSPQALDFQQHAAISKDEAVQKAIDFTEQKWSFAKVDPAHSNVSYATDSELYGYLVANKLLEKYHDTFKKKYPYEYYRVELPDVDKTMMSYYVYLDMQTGKVISWSGYFPLAVPMQTTTDEKIEKAKVFAAEQGYDKNMLTFKGSREDRKLSDRVEILLEDTTRQVGDSRLNLTIGFTGDTVSSFTPSFSVPESHLQYVNQQKKNANWMTGLGFYLLTLVLSILAIVYSALKRRYTSFKRGIFLAMLYTGLNLFSYFNMMPALKAMTGDAPFNHSLFIATTILQCIITVIMGIGTYFSFVGGDGLWRERGLNPWPRFREPGYGDYIFRSMGVGYITAFILLGLQVVIYITLSLTIGTWSTTDATQSTYNMVYPLLFPLMAWVAGIGEEATYRLFGIIMLKKIVRNTFLACLIPTLIWAFGHTLYPIYPTYSRPIELIFLGLGFSFIFLRYGFITAVFAHVIFDSIGMGMSLVFMQNGPTYTLIGLGYMILPAIVAWVIRFFYRFRYPHDGKPEQQKEQQKEEPYITTPPEALV</sequence>
<feature type="transmembrane region" description="Helical" evidence="2">
    <location>
        <begin position="244"/>
        <end position="267"/>
    </location>
</feature>
<keyword evidence="4" id="KW-1185">Reference proteome</keyword>
<feature type="transmembrane region" description="Helical" evidence="2">
    <location>
        <begin position="466"/>
        <end position="484"/>
    </location>
</feature>
<evidence type="ECO:0000313" key="4">
    <source>
        <dbReference type="Proteomes" id="UP000190188"/>
    </source>
</evidence>
<reference evidence="3 4" key="1">
    <citation type="submission" date="2017-01" db="EMBL/GenBank/DDBJ databases">
        <title>Genome analysis of Paenibacillus selenitrireducens ES3-24.</title>
        <authorList>
            <person name="Xu D."/>
            <person name="Yao R."/>
            <person name="Zheng S."/>
        </authorList>
    </citation>
    <scope>NUCLEOTIDE SEQUENCE [LARGE SCALE GENOMIC DNA]</scope>
    <source>
        <strain evidence="3 4">ES3-24</strain>
    </source>
</reference>
<evidence type="ECO:0008006" key="5">
    <source>
        <dbReference type="Google" id="ProtNLM"/>
    </source>
</evidence>
<dbReference type="Proteomes" id="UP000190188">
    <property type="component" value="Unassembled WGS sequence"/>
</dbReference>
<feature type="transmembrane region" description="Helical" evidence="2">
    <location>
        <begin position="407"/>
        <end position="430"/>
    </location>
</feature>
<protein>
    <recommendedName>
        <fullName evidence="5">CPBP family intramembrane metalloprotease domain-containing protein</fullName>
    </recommendedName>
</protein>
<feature type="transmembrane region" description="Helical" evidence="2">
    <location>
        <begin position="516"/>
        <end position="538"/>
    </location>
</feature>
<dbReference type="STRING" id="1324314.BVG16_04765"/>
<keyword evidence="2" id="KW-1133">Transmembrane helix</keyword>
<feature type="transmembrane region" description="Helical" evidence="2">
    <location>
        <begin position="279"/>
        <end position="299"/>
    </location>
</feature>
<dbReference type="AlphaFoldDB" id="A0A1T2XK16"/>
<comment type="caution">
    <text evidence="3">The sequence shown here is derived from an EMBL/GenBank/DDBJ whole genome shotgun (WGS) entry which is preliminary data.</text>
</comment>
<gene>
    <name evidence="3" type="ORF">BVG16_04765</name>
</gene>
<feature type="transmembrane region" description="Helical" evidence="2">
    <location>
        <begin position="361"/>
        <end position="387"/>
    </location>
</feature>
<dbReference type="OrthoDB" id="2675631at2"/>